<evidence type="ECO:0000259" key="3">
    <source>
        <dbReference type="PROSITE" id="PS50110"/>
    </source>
</evidence>
<organism evidence="4 5">
    <name type="scientific">Candidatus Giovannonibacteria bacterium GW2011_GWA2_53_7</name>
    <dbReference type="NCBI Taxonomy" id="1618650"/>
    <lineage>
        <taxon>Bacteria</taxon>
        <taxon>Candidatus Giovannoniibacteriota</taxon>
    </lineage>
</organism>
<dbReference type="SUPFAM" id="SSF52172">
    <property type="entry name" value="CheY-like"/>
    <property type="match status" value="2"/>
</dbReference>
<dbReference type="PROSITE" id="PS50110">
    <property type="entry name" value="RESPONSE_REGULATORY"/>
    <property type="match status" value="2"/>
</dbReference>
<feature type="modified residue" description="4-aspartylphosphate" evidence="2">
    <location>
        <position position="200"/>
    </location>
</feature>
<dbReference type="InterPro" id="IPR011006">
    <property type="entry name" value="CheY-like_superfamily"/>
</dbReference>
<reference evidence="4 5" key="1">
    <citation type="journal article" date="2015" name="Nature">
        <title>rRNA introns, odd ribosomes, and small enigmatic genomes across a large radiation of phyla.</title>
        <authorList>
            <person name="Brown C.T."/>
            <person name="Hug L.A."/>
            <person name="Thomas B.C."/>
            <person name="Sharon I."/>
            <person name="Castelle C.J."/>
            <person name="Singh A."/>
            <person name="Wilkins M.J."/>
            <person name="Williams K.H."/>
            <person name="Banfield J.F."/>
        </authorList>
    </citation>
    <scope>NUCLEOTIDE SEQUENCE [LARGE SCALE GENOMIC DNA]</scope>
</reference>
<dbReference type="InterPro" id="IPR001789">
    <property type="entry name" value="Sig_transdc_resp-reg_receiver"/>
</dbReference>
<protein>
    <submittedName>
        <fullName evidence="4">Histidine kinase</fullName>
    </submittedName>
</protein>
<dbReference type="InterPro" id="IPR050595">
    <property type="entry name" value="Bact_response_regulator"/>
</dbReference>
<evidence type="ECO:0000313" key="5">
    <source>
        <dbReference type="Proteomes" id="UP000034290"/>
    </source>
</evidence>
<evidence type="ECO:0000256" key="2">
    <source>
        <dbReference type="PROSITE-ProRule" id="PRU00169"/>
    </source>
</evidence>
<dbReference type="PANTHER" id="PTHR44591:SF3">
    <property type="entry name" value="RESPONSE REGULATORY DOMAIN-CONTAINING PROTEIN"/>
    <property type="match status" value="1"/>
</dbReference>
<feature type="modified residue" description="4-aspartylphosphate" evidence="2">
    <location>
        <position position="53"/>
    </location>
</feature>
<dbReference type="Proteomes" id="UP000034290">
    <property type="component" value="Unassembled WGS sequence"/>
</dbReference>
<keyword evidence="1 2" id="KW-0597">Phosphoprotein</keyword>
<evidence type="ECO:0000313" key="4">
    <source>
        <dbReference type="EMBL" id="KKW36557.1"/>
    </source>
</evidence>
<dbReference type="GO" id="GO:0000160">
    <property type="term" value="P:phosphorelay signal transduction system"/>
    <property type="evidence" value="ECO:0007669"/>
    <property type="project" value="InterPro"/>
</dbReference>
<keyword evidence="4" id="KW-0418">Kinase</keyword>
<dbReference type="PANTHER" id="PTHR44591">
    <property type="entry name" value="STRESS RESPONSE REGULATOR PROTEIN 1"/>
    <property type="match status" value="1"/>
</dbReference>
<feature type="domain" description="Response regulatory" evidence="3">
    <location>
        <begin position="151"/>
        <end position="267"/>
    </location>
</feature>
<sequence length="280" mass="30738">MATKLLLIDDDQVLGEVMRHRLLTEGYECDWKRDGAEGMVAMHENKPDLILLDIVMPVMNGYDFLEAMSGDPLYANIPVIVISNSGQPVEIERVLALGAKDYLVKAQFTPDEVLTKVQKILGPLSAASAALSPSPVEVSTEPEGKAPTDTKILIVEDEQILAELASGRFRSEGYEVFIAGDGQQCLEVAAREHPDIILLDVIMPIMNGFEALRRLKADSALADIPVVVFSNLAQDKEIEEGRTLGAVDFFVKAKMTPTEYVERVKAILAKRARDIRFGAV</sequence>
<accession>A0A0G2A6M9</accession>
<feature type="domain" description="Response regulatory" evidence="3">
    <location>
        <begin position="4"/>
        <end position="120"/>
    </location>
</feature>
<evidence type="ECO:0000256" key="1">
    <source>
        <dbReference type="ARBA" id="ARBA00022553"/>
    </source>
</evidence>
<proteinExistence type="predicted"/>
<comment type="caution">
    <text evidence="4">The sequence shown here is derived from an EMBL/GenBank/DDBJ whole genome shotgun (WGS) entry which is preliminary data.</text>
</comment>
<dbReference type="AlphaFoldDB" id="A0A0G2A6M9"/>
<keyword evidence="4" id="KW-0808">Transferase</keyword>
<dbReference type="EMBL" id="LCRM01000022">
    <property type="protein sequence ID" value="KKW36557.1"/>
    <property type="molecule type" value="Genomic_DNA"/>
</dbReference>
<dbReference type="GO" id="GO:0016301">
    <property type="term" value="F:kinase activity"/>
    <property type="evidence" value="ECO:0007669"/>
    <property type="project" value="UniProtKB-KW"/>
</dbReference>
<dbReference type="SMART" id="SM00448">
    <property type="entry name" value="REC"/>
    <property type="match status" value="2"/>
</dbReference>
<gene>
    <name evidence="4" type="ORF">UY81_C0022G0003</name>
</gene>
<dbReference type="Gene3D" id="3.40.50.2300">
    <property type="match status" value="2"/>
</dbReference>
<dbReference type="CDD" id="cd17574">
    <property type="entry name" value="REC_OmpR"/>
    <property type="match status" value="1"/>
</dbReference>
<name>A0A0G2A6M9_9BACT</name>
<dbReference type="Pfam" id="PF00072">
    <property type="entry name" value="Response_reg"/>
    <property type="match status" value="2"/>
</dbReference>